<keyword evidence="4" id="KW-1185">Reference proteome</keyword>
<dbReference type="PANTHER" id="PTHR34220:SF7">
    <property type="entry name" value="SENSOR HISTIDINE KINASE YPDA"/>
    <property type="match status" value="1"/>
</dbReference>
<proteinExistence type="predicted"/>
<dbReference type="RefSeq" id="WP_159451830.1">
    <property type="nucleotide sequence ID" value="NZ_FXAU01000003.1"/>
</dbReference>
<protein>
    <submittedName>
        <fullName evidence="3">Histidine kinase</fullName>
    </submittedName>
</protein>
<keyword evidence="1" id="KW-0812">Transmembrane</keyword>
<sequence>MRCERYDYPVKIWIQRSLVFALTTTALIALATYTAGLMSMNAVYQISFTFLIILIVALCNLFIHVENRVEDPIKSPFHVKLASFTTSVFVIFCFDLLEDALNVKDPKIRDLILESPWRNYFIISIQACLLNFIVLLWLYFLMSDHFKAQHQLERSRLEKSTEEAINKMLRQQIQPHFLFNALATLKSLIRKDSDLAEDYLVRLSDFLRITIAATKTEELTSVQQEIKLCEDYLDMQKMRFGEALNYQIEIPESVLEKRLPFFSIQPLVDNALKHNAFTIDEPLCIEIRETDDWLIVSNRKNVKKIAVESNGSGLRNLMDRYGNYLLQGVVIEDTSNRFNVKIKLL</sequence>
<keyword evidence="1" id="KW-0472">Membrane</keyword>
<name>A0A1X7JT65_9SPHI</name>
<evidence type="ECO:0000313" key="4">
    <source>
        <dbReference type="Proteomes" id="UP000192980"/>
    </source>
</evidence>
<dbReference type="InterPro" id="IPR050640">
    <property type="entry name" value="Bact_2-comp_sensor_kinase"/>
</dbReference>
<organism evidence="3 4">
    <name type="scientific">Sphingobacterium psychroaquaticum</name>
    <dbReference type="NCBI Taxonomy" id="561061"/>
    <lineage>
        <taxon>Bacteria</taxon>
        <taxon>Pseudomonadati</taxon>
        <taxon>Bacteroidota</taxon>
        <taxon>Sphingobacteriia</taxon>
        <taxon>Sphingobacteriales</taxon>
        <taxon>Sphingobacteriaceae</taxon>
        <taxon>Sphingobacterium</taxon>
    </lineage>
</organism>
<dbReference type="EMBL" id="FXAU01000003">
    <property type="protein sequence ID" value="SMG30851.1"/>
    <property type="molecule type" value="Genomic_DNA"/>
</dbReference>
<dbReference type="GO" id="GO:0000155">
    <property type="term" value="F:phosphorelay sensor kinase activity"/>
    <property type="evidence" value="ECO:0007669"/>
    <property type="project" value="InterPro"/>
</dbReference>
<feature type="domain" description="Signal transduction histidine kinase internal region" evidence="2">
    <location>
        <begin position="167"/>
        <end position="244"/>
    </location>
</feature>
<feature type="transmembrane region" description="Helical" evidence="1">
    <location>
        <begin position="117"/>
        <end position="141"/>
    </location>
</feature>
<evidence type="ECO:0000313" key="3">
    <source>
        <dbReference type="EMBL" id="SMG30851.1"/>
    </source>
</evidence>
<dbReference type="Gene3D" id="3.30.565.10">
    <property type="entry name" value="Histidine kinase-like ATPase, C-terminal domain"/>
    <property type="match status" value="1"/>
</dbReference>
<keyword evidence="3" id="KW-0808">Transferase</keyword>
<dbReference type="InterPro" id="IPR010559">
    <property type="entry name" value="Sig_transdc_His_kin_internal"/>
</dbReference>
<dbReference type="AlphaFoldDB" id="A0A1X7JT65"/>
<accession>A0A1X7JT65</accession>
<evidence type="ECO:0000256" key="1">
    <source>
        <dbReference type="SAM" id="Phobius"/>
    </source>
</evidence>
<gene>
    <name evidence="3" type="ORF">SAMN05660862_2095</name>
</gene>
<feature type="transmembrane region" description="Helical" evidence="1">
    <location>
        <begin position="12"/>
        <end position="36"/>
    </location>
</feature>
<dbReference type="STRING" id="561061.SAMN05660862_2095"/>
<reference evidence="3 4" key="1">
    <citation type="submission" date="2017-04" db="EMBL/GenBank/DDBJ databases">
        <authorList>
            <person name="Afonso C.L."/>
            <person name="Miller P.J."/>
            <person name="Scott M.A."/>
            <person name="Spackman E."/>
            <person name="Goraichik I."/>
            <person name="Dimitrov K.M."/>
            <person name="Suarez D.L."/>
            <person name="Swayne D.E."/>
        </authorList>
    </citation>
    <scope>NUCLEOTIDE SEQUENCE [LARGE SCALE GENOMIC DNA]</scope>
    <source>
        <strain evidence="3 4">DSM 22418</strain>
    </source>
</reference>
<keyword evidence="3" id="KW-0418">Kinase</keyword>
<dbReference type="GO" id="GO:0016020">
    <property type="term" value="C:membrane"/>
    <property type="evidence" value="ECO:0007669"/>
    <property type="project" value="InterPro"/>
</dbReference>
<keyword evidence="1" id="KW-1133">Transmembrane helix</keyword>
<dbReference type="Pfam" id="PF06580">
    <property type="entry name" value="His_kinase"/>
    <property type="match status" value="1"/>
</dbReference>
<feature type="transmembrane region" description="Helical" evidence="1">
    <location>
        <begin position="77"/>
        <end position="97"/>
    </location>
</feature>
<dbReference type="Proteomes" id="UP000192980">
    <property type="component" value="Unassembled WGS sequence"/>
</dbReference>
<dbReference type="OrthoDB" id="9809908at2"/>
<dbReference type="InterPro" id="IPR036890">
    <property type="entry name" value="HATPase_C_sf"/>
</dbReference>
<dbReference type="PANTHER" id="PTHR34220">
    <property type="entry name" value="SENSOR HISTIDINE KINASE YPDA"/>
    <property type="match status" value="1"/>
</dbReference>
<evidence type="ECO:0000259" key="2">
    <source>
        <dbReference type="Pfam" id="PF06580"/>
    </source>
</evidence>
<feature type="transmembrane region" description="Helical" evidence="1">
    <location>
        <begin position="42"/>
        <end position="65"/>
    </location>
</feature>